<evidence type="ECO:0000256" key="1">
    <source>
        <dbReference type="SAM" id="MobiDB-lite"/>
    </source>
</evidence>
<sequence length="87" mass="9513">MADTRRVSRSLRPGLSVLAPVNCSATRARVVAEQEAMATAWGKKDCSLKEMLMKNAGEPSGDRPPQPDPKHQSEGEDVEEPVTQSFF</sequence>
<proteinExistence type="predicted"/>
<gene>
    <name evidence="2" type="ORF">NDU88_006486</name>
</gene>
<keyword evidence="3" id="KW-1185">Reference proteome</keyword>
<dbReference type="AlphaFoldDB" id="A0AAV7PL63"/>
<reference evidence="2" key="1">
    <citation type="journal article" date="2022" name="bioRxiv">
        <title>Sequencing and chromosome-scale assembly of the giantPleurodeles waltlgenome.</title>
        <authorList>
            <person name="Brown T."/>
            <person name="Elewa A."/>
            <person name="Iarovenko S."/>
            <person name="Subramanian E."/>
            <person name="Araus A.J."/>
            <person name="Petzold A."/>
            <person name="Susuki M."/>
            <person name="Suzuki K.-i.T."/>
            <person name="Hayashi T."/>
            <person name="Toyoda A."/>
            <person name="Oliveira C."/>
            <person name="Osipova E."/>
            <person name="Leigh N.D."/>
            <person name="Simon A."/>
            <person name="Yun M.H."/>
        </authorList>
    </citation>
    <scope>NUCLEOTIDE SEQUENCE</scope>
    <source>
        <strain evidence="2">20211129_DDA</strain>
        <tissue evidence="2">Liver</tissue>
    </source>
</reference>
<protein>
    <submittedName>
        <fullName evidence="2">Uncharacterized protein</fullName>
    </submittedName>
</protein>
<dbReference type="EMBL" id="JANPWB010000011">
    <property type="protein sequence ID" value="KAJ1128107.1"/>
    <property type="molecule type" value="Genomic_DNA"/>
</dbReference>
<organism evidence="2 3">
    <name type="scientific">Pleurodeles waltl</name>
    <name type="common">Iberian ribbed newt</name>
    <dbReference type="NCBI Taxonomy" id="8319"/>
    <lineage>
        <taxon>Eukaryota</taxon>
        <taxon>Metazoa</taxon>
        <taxon>Chordata</taxon>
        <taxon>Craniata</taxon>
        <taxon>Vertebrata</taxon>
        <taxon>Euteleostomi</taxon>
        <taxon>Amphibia</taxon>
        <taxon>Batrachia</taxon>
        <taxon>Caudata</taxon>
        <taxon>Salamandroidea</taxon>
        <taxon>Salamandridae</taxon>
        <taxon>Pleurodelinae</taxon>
        <taxon>Pleurodeles</taxon>
    </lineage>
</organism>
<name>A0AAV7PL63_PLEWA</name>
<evidence type="ECO:0000313" key="2">
    <source>
        <dbReference type="EMBL" id="KAJ1128107.1"/>
    </source>
</evidence>
<dbReference type="Proteomes" id="UP001066276">
    <property type="component" value="Chromosome 7"/>
</dbReference>
<accession>A0AAV7PL63</accession>
<feature type="region of interest" description="Disordered" evidence="1">
    <location>
        <begin position="52"/>
        <end position="87"/>
    </location>
</feature>
<comment type="caution">
    <text evidence="2">The sequence shown here is derived from an EMBL/GenBank/DDBJ whole genome shotgun (WGS) entry which is preliminary data.</text>
</comment>
<evidence type="ECO:0000313" key="3">
    <source>
        <dbReference type="Proteomes" id="UP001066276"/>
    </source>
</evidence>